<keyword evidence="2" id="KW-1185">Reference proteome</keyword>
<proteinExistence type="predicted"/>
<dbReference type="AlphaFoldDB" id="A0A8K0EA36"/>
<evidence type="ECO:0000313" key="2">
    <source>
        <dbReference type="Proteomes" id="UP000796880"/>
    </source>
</evidence>
<organism evidence="1 2">
    <name type="scientific">Rhamnella rubrinervis</name>
    <dbReference type="NCBI Taxonomy" id="2594499"/>
    <lineage>
        <taxon>Eukaryota</taxon>
        <taxon>Viridiplantae</taxon>
        <taxon>Streptophyta</taxon>
        <taxon>Embryophyta</taxon>
        <taxon>Tracheophyta</taxon>
        <taxon>Spermatophyta</taxon>
        <taxon>Magnoliopsida</taxon>
        <taxon>eudicotyledons</taxon>
        <taxon>Gunneridae</taxon>
        <taxon>Pentapetalae</taxon>
        <taxon>rosids</taxon>
        <taxon>fabids</taxon>
        <taxon>Rosales</taxon>
        <taxon>Rhamnaceae</taxon>
        <taxon>rhamnoid group</taxon>
        <taxon>Rhamneae</taxon>
        <taxon>Rhamnella</taxon>
    </lineage>
</organism>
<evidence type="ECO:0000313" key="1">
    <source>
        <dbReference type="EMBL" id="KAF3442204.1"/>
    </source>
</evidence>
<name>A0A8K0EA36_9ROSA</name>
<accession>A0A8K0EA36</accession>
<comment type="caution">
    <text evidence="1">The sequence shown here is derived from an EMBL/GenBank/DDBJ whole genome shotgun (WGS) entry which is preliminary data.</text>
</comment>
<dbReference type="Proteomes" id="UP000796880">
    <property type="component" value="Unassembled WGS sequence"/>
</dbReference>
<protein>
    <submittedName>
        <fullName evidence="1">Uncharacterized protein</fullName>
    </submittedName>
</protein>
<reference evidence="1" key="1">
    <citation type="submission" date="2020-03" db="EMBL/GenBank/DDBJ databases">
        <title>A high-quality chromosome-level genome assembly of a woody plant with both climbing and erect habits, Rhamnella rubrinervis.</title>
        <authorList>
            <person name="Lu Z."/>
            <person name="Yang Y."/>
            <person name="Zhu X."/>
            <person name="Sun Y."/>
        </authorList>
    </citation>
    <scope>NUCLEOTIDE SEQUENCE</scope>
    <source>
        <strain evidence="1">BYM</strain>
        <tissue evidence="1">Leaf</tissue>
    </source>
</reference>
<sequence length="102" mass="12067">MTTVEQNDLAAARWRTNGGTYPLHGTAKWCNPKHRRFHEVWQQFMTRSSVGDVKDQMICLGYNNNKRRLWPIRGSRHERIMDWRINVAAMRSVAGLRRDQDL</sequence>
<dbReference type="EMBL" id="VOIH02000007">
    <property type="protein sequence ID" value="KAF3442204.1"/>
    <property type="molecule type" value="Genomic_DNA"/>
</dbReference>
<gene>
    <name evidence="1" type="ORF">FNV43_RR16120</name>
</gene>